<dbReference type="InterPro" id="IPR013658">
    <property type="entry name" value="SGL"/>
</dbReference>
<name>A0A6L8MGH8_9BURK</name>
<protein>
    <submittedName>
        <fullName evidence="3">SMP-30/gluconolactonase/LRE family protein</fullName>
    </submittedName>
</protein>
<comment type="caution">
    <text evidence="3">The sequence shown here is derived from an EMBL/GenBank/DDBJ whole genome shotgun (WGS) entry which is preliminary data.</text>
</comment>
<dbReference type="GO" id="GO:0005509">
    <property type="term" value="F:calcium ion binding"/>
    <property type="evidence" value="ECO:0007669"/>
    <property type="project" value="TreeGrafter"/>
</dbReference>
<evidence type="ECO:0000259" key="2">
    <source>
        <dbReference type="Pfam" id="PF08450"/>
    </source>
</evidence>
<evidence type="ECO:0000313" key="3">
    <source>
        <dbReference type="EMBL" id="MYM82140.1"/>
    </source>
</evidence>
<dbReference type="InterPro" id="IPR005511">
    <property type="entry name" value="SMP-30"/>
</dbReference>
<dbReference type="Pfam" id="PF08450">
    <property type="entry name" value="SGL"/>
    <property type="match status" value="1"/>
</dbReference>
<proteinExistence type="inferred from homology"/>
<dbReference type="SUPFAM" id="SSF63829">
    <property type="entry name" value="Calcium-dependent phosphotriesterase"/>
    <property type="match status" value="1"/>
</dbReference>
<dbReference type="GO" id="GO:0004341">
    <property type="term" value="F:gluconolactonase activity"/>
    <property type="evidence" value="ECO:0007669"/>
    <property type="project" value="TreeGrafter"/>
</dbReference>
<dbReference type="EMBL" id="WWCP01000008">
    <property type="protein sequence ID" value="MYM82140.1"/>
    <property type="molecule type" value="Genomic_DNA"/>
</dbReference>
<dbReference type="Gene3D" id="2.120.10.30">
    <property type="entry name" value="TolB, C-terminal domain"/>
    <property type="match status" value="1"/>
</dbReference>
<comment type="similarity">
    <text evidence="1">Belongs to the SMP-30/CGR1 family.</text>
</comment>
<sequence length="309" mass="31527">MNVATAAAATRGLLLTQAGQAGCALRWDAAGQCWRWPDPAGSHLYAWPAAPAAPGGLRMSEGAQVMACCESGRLLLGLGKRLGMVELPQPGQPGRALQAQVLLTVDPAEPRTSISDGCADRHGNFVFGTANTAQDQRPIGSFYQYSRRYGLRRLALPAVVKASSIAVSPDGGTLYFADAARGALMQCDYDAERAKVGNTKAFAALVAPGAGAAITDSLGNLWSVQGEGGLLVHYDRAGAVLRQLAPTPEAASALAFGGDGLAQLLVLGARGGLYGVPPDGAGKLAPGVADGLFDDGGSASTTVTHAQSD</sequence>
<accession>A0A6L8MGH8</accession>
<dbReference type="InterPro" id="IPR011042">
    <property type="entry name" value="6-blade_b-propeller_TolB-like"/>
</dbReference>
<dbReference type="RefSeq" id="WP_161019208.1">
    <property type="nucleotide sequence ID" value="NZ_WWCP01000008.1"/>
</dbReference>
<dbReference type="Proteomes" id="UP000474565">
    <property type="component" value="Unassembled WGS sequence"/>
</dbReference>
<reference evidence="3 4" key="1">
    <citation type="submission" date="2019-12" db="EMBL/GenBank/DDBJ databases">
        <title>Novel species isolated from a subtropical stream in China.</title>
        <authorList>
            <person name="Lu H."/>
        </authorList>
    </citation>
    <scope>NUCLEOTIDE SEQUENCE [LARGE SCALE GENOMIC DNA]</scope>
    <source>
        <strain evidence="3 4">FT50W</strain>
    </source>
</reference>
<organism evidence="3 4">
    <name type="scientific">Duganella lactea</name>
    <dbReference type="NCBI Taxonomy" id="2692173"/>
    <lineage>
        <taxon>Bacteria</taxon>
        <taxon>Pseudomonadati</taxon>
        <taxon>Pseudomonadota</taxon>
        <taxon>Betaproteobacteria</taxon>
        <taxon>Burkholderiales</taxon>
        <taxon>Oxalobacteraceae</taxon>
        <taxon>Telluria group</taxon>
        <taxon>Duganella</taxon>
    </lineage>
</organism>
<dbReference type="GO" id="GO:0019853">
    <property type="term" value="P:L-ascorbic acid biosynthetic process"/>
    <property type="evidence" value="ECO:0007669"/>
    <property type="project" value="TreeGrafter"/>
</dbReference>
<dbReference type="PRINTS" id="PR01790">
    <property type="entry name" value="SMP30FAMILY"/>
</dbReference>
<dbReference type="AlphaFoldDB" id="A0A6L8MGH8"/>
<dbReference type="PANTHER" id="PTHR10907:SF47">
    <property type="entry name" value="REGUCALCIN"/>
    <property type="match status" value="1"/>
</dbReference>
<feature type="domain" description="SMP-30/Gluconolactonase/LRE-like region" evidence="2">
    <location>
        <begin position="25"/>
        <end position="267"/>
    </location>
</feature>
<evidence type="ECO:0000256" key="1">
    <source>
        <dbReference type="ARBA" id="ARBA00008853"/>
    </source>
</evidence>
<dbReference type="PANTHER" id="PTHR10907">
    <property type="entry name" value="REGUCALCIN"/>
    <property type="match status" value="1"/>
</dbReference>
<gene>
    <name evidence="3" type="ORF">GTP44_09270</name>
</gene>
<evidence type="ECO:0000313" key="4">
    <source>
        <dbReference type="Proteomes" id="UP000474565"/>
    </source>
</evidence>